<dbReference type="UniPathway" id="UPA00115">
    <property type="reaction ID" value="UER00414"/>
</dbReference>
<evidence type="ECO:0000256" key="2">
    <source>
        <dbReference type="RuleBase" id="RU000501"/>
    </source>
</evidence>
<protein>
    <recommendedName>
        <fullName evidence="2">Transaldolase</fullName>
        <ecNumber evidence="2">2.2.1.2</ecNumber>
    </recommendedName>
</protein>
<dbReference type="Pfam" id="PF00923">
    <property type="entry name" value="TAL_FSA"/>
    <property type="match status" value="1"/>
</dbReference>
<proteinExistence type="predicted"/>
<comment type="catalytic activity">
    <reaction evidence="2">
        <text>D-sedoheptulose 7-phosphate + D-glyceraldehyde 3-phosphate = D-erythrose 4-phosphate + beta-D-fructose 6-phosphate</text>
        <dbReference type="Rhea" id="RHEA:17053"/>
        <dbReference type="ChEBI" id="CHEBI:16897"/>
        <dbReference type="ChEBI" id="CHEBI:57483"/>
        <dbReference type="ChEBI" id="CHEBI:57634"/>
        <dbReference type="ChEBI" id="CHEBI:59776"/>
        <dbReference type="EC" id="2.2.1.2"/>
    </reaction>
</comment>
<dbReference type="eggNOG" id="KOG2772">
    <property type="taxonomic scope" value="Eukaryota"/>
</dbReference>
<accession>G2QJP9</accession>
<dbReference type="OMA" id="IFCDMQD"/>
<keyword evidence="4" id="KW-1185">Reference proteome</keyword>
<dbReference type="KEGG" id="mtm:MYCTH_2308351"/>
<evidence type="ECO:0000256" key="1">
    <source>
        <dbReference type="ARBA" id="ARBA00023270"/>
    </source>
</evidence>
<name>G2QJP9_THET4</name>
<dbReference type="PROSITE" id="PS00958">
    <property type="entry name" value="TRANSALDOLASE_2"/>
    <property type="match status" value="1"/>
</dbReference>
<dbReference type="InterPro" id="IPR001585">
    <property type="entry name" value="TAL/FSA"/>
</dbReference>
<dbReference type="InterPro" id="IPR013785">
    <property type="entry name" value="Aldolase_TIM"/>
</dbReference>
<keyword evidence="2" id="KW-0570">Pentose shunt</keyword>
<dbReference type="AlphaFoldDB" id="G2QJP9"/>
<dbReference type="Gene3D" id="3.20.20.70">
    <property type="entry name" value="Aldolase class I"/>
    <property type="match status" value="1"/>
</dbReference>
<dbReference type="GO" id="GO:0004801">
    <property type="term" value="F:transaldolase activity"/>
    <property type="evidence" value="ECO:0007669"/>
    <property type="project" value="UniProtKB-EC"/>
</dbReference>
<dbReference type="RefSeq" id="XP_003665051.1">
    <property type="nucleotide sequence ID" value="XM_003665003.1"/>
</dbReference>
<dbReference type="VEuPathDB" id="FungiDB:MYCTH_2308351"/>
<dbReference type="PANTHER" id="PTHR10683:SF34">
    <property type="entry name" value="TRANSALDOLASE"/>
    <property type="match status" value="1"/>
</dbReference>
<dbReference type="InterPro" id="IPR018225">
    <property type="entry name" value="Transaldolase_AS"/>
</dbReference>
<dbReference type="EC" id="2.2.1.2" evidence="2"/>
<reference evidence="3 4" key="1">
    <citation type="journal article" date="2011" name="Nat. Biotechnol.">
        <title>Comparative genomic analysis of the thermophilic biomass-degrading fungi Myceliophthora thermophila and Thielavia terrestris.</title>
        <authorList>
            <person name="Berka R.M."/>
            <person name="Grigoriev I.V."/>
            <person name="Otillar R."/>
            <person name="Salamov A."/>
            <person name="Grimwood J."/>
            <person name="Reid I."/>
            <person name="Ishmael N."/>
            <person name="John T."/>
            <person name="Darmond C."/>
            <person name="Moisan M.-C."/>
            <person name="Henrissat B."/>
            <person name="Coutinho P.M."/>
            <person name="Lombard V."/>
            <person name="Natvig D.O."/>
            <person name="Lindquist E."/>
            <person name="Schmutz J."/>
            <person name="Lucas S."/>
            <person name="Harris P."/>
            <person name="Powlowski J."/>
            <person name="Bellemare A."/>
            <person name="Taylor D."/>
            <person name="Butler G."/>
            <person name="de Vries R.P."/>
            <person name="Allijn I.E."/>
            <person name="van den Brink J."/>
            <person name="Ushinsky S."/>
            <person name="Storms R."/>
            <person name="Powell A.J."/>
            <person name="Paulsen I.T."/>
            <person name="Elbourne L.D.H."/>
            <person name="Baker S.E."/>
            <person name="Magnuson J."/>
            <person name="LaBoissiere S."/>
            <person name="Clutterbuck A.J."/>
            <person name="Martinez D."/>
            <person name="Wogulis M."/>
            <person name="de Leon A.L."/>
            <person name="Rey M.W."/>
            <person name="Tsang A."/>
        </authorList>
    </citation>
    <scope>NUCLEOTIDE SEQUENCE [LARGE SCALE GENOMIC DNA]</scope>
    <source>
        <strain evidence="4">ATCC 42464 / BCRC 31852 / DSM 1799</strain>
    </source>
</reference>
<organism evidence="3 4">
    <name type="scientific">Thermothelomyces thermophilus (strain ATCC 42464 / BCRC 31852 / DSM 1799)</name>
    <name type="common">Sporotrichum thermophile</name>
    <dbReference type="NCBI Taxonomy" id="573729"/>
    <lineage>
        <taxon>Eukaryota</taxon>
        <taxon>Fungi</taxon>
        <taxon>Dikarya</taxon>
        <taxon>Ascomycota</taxon>
        <taxon>Pezizomycotina</taxon>
        <taxon>Sordariomycetes</taxon>
        <taxon>Sordariomycetidae</taxon>
        <taxon>Sordariales</taxon>
        <taxon>Chaetomiaceae</taxon>
        <taxon>Thermothelomyces</taxon>
    </lineage>
</organism>
<comment type="function">
    <text evidence="2">Catalyzes the rate-limiting step of the non-oxidative phase in the pentose phosphate pathway. Catalyzes the reversible conversion of sedheptulose-7-phosphate and D-glyceraldehyde 3-phosphate into erythrose-4-phosphate and beta-D-fructose 6-phosphate.</text>
</comment>
<keyword evidence="2" id="KW-0808">Transferase</keyword>
<dbReference type="GO" id="GO:0005975">
    <property type="term" value="P:carbohydrate metabolic process"/>
    <property type="evidence" value="ECO:0007669"/>
    <property type="project" value="InterPro"/>
</dbReference>
<evidence type="ECO:0000313" key="3">
    <source>
        <dbReference type="EMBL" id="AEO59806.1"/>
    </source>
</evidence>
<dbReference type="GeneID" id="11507079"/>
<dbReference type="PANTHER" id="PTHR10683">
    <property type="entry name" value="TRANSALDOLASE"/>
    <property type="match status" value="1"/>
</dbReference>
<evidence type="ECO:0000313" key="4">
    <source>
        <dbReference type="Proteomes" id="UP000007322"/>
    </source>
</evidence>
<dbReference type="OrthoDB" id="1711136at2759"/>
<keyword evidence="1" id="KW-0704">Schiff base</keyword>
<dbReference type="SUPFAM" id="SSF51569">
    <property type="entry name" value="Aldolase"/>
    <property type="match status" value="1"/>
</dbReference>
<dbReference type="InParanoid" id="G2QJP9"/>
<dbReference type="Proteomes" id="UP000007322">
    <property type="component" value="Chromosome 5"/>
</dbReference>
<dbReference type="HOGENOM" id="CLU_047470_1_0_1"/>
<comment type="pathway">
    <text evidence="2">Carbohydrate degradation; pentose phosphate pathway; D-glyceraldehyde 3-phosphate and beta-D-fructose 6-phosphate from D-ribose 5-phosphate and D-xylulose 5-phosphate (non-oxidative stage): step 2/3.</text>
</comment>
<dbReference type="EMBL" id="CP003006">
    <property type="protein sequence ID" value="AEO59806.1"/>
    <property type="molecule type" value="Genomic_DNA"/>
</dbReference>
<dbReference type="GO" id="GO:0009052">
    <property type="term" value="P:pentose-phosphate shunt, non-oxidative branch"/>
    <property type="evidence" value="ECO:0007669"/>
    <property type="project" value="TreeGrafter"/>
</dbReference>
<sequence length="364" mass="39079">MATLLDQLRTLSSVDCDTLDAQVAEQFGPFVDCTSNQAIAFAELSKVGSDGKPLHRQLIADSLKVAHWQFGKQKDATLEELAVELMMVNLSLRMAPHTTGYVHVQTNPKLAYSAEKTAKNAERIISHFKQLAPDFDTSRVCIKIPSTWEGLQACRELEKKGIATLATILFSLEQTALAAAAGCRYIAPYVNELRVHFDSGYTDPDPALAFTGVAQAYLDSLPDNSDTYDSSGSGSNGGGKRTKVVAASLTSVDQVMQLAGVHHITIPPRLLAELASTPAASWRGAPAQAARAVGAAGVVAPPAGEVRRGLEAAVRDEALWRMAFTRAEGGRCEGKLAQALSIFADMQERLEEIVRRAERGEEGA</sequence>
<dbReference type="STRING" id="573729.G2QJP9"/>
<gene>
    <name evidence="3" type="ORF">MYCTH_2308351</name>
</gene>